<evidence type="ECO:0000313" key="3">
    <source>
        <dbReference type="Proteomes" id="UP000595046"/>
    </source>
</evidence>
<dbReference type="Proteomes" id="UP000595046">
    <property type="component" value="Chromosome"/>
</dbReference>
<reference evidence="3" key="1">
    <citation type="submission" date="2020-02" db="EMBL/GenBank/DDBJ databases">
        <title>Streptomyces sp. ASO4wet.</title>
        <authorList>
            <person name="Risdian C."/>
            <person name="Landwehr W."/>
            <person name="Schupp P."/>
            <person name="Wink J."/>
        </authorList>
    </citation>
    <scope>NUCLEOTIDE SEQUENCE [LARGE SCALE GENOMIC DNA]</scope>
    <source>
        <strain evidence="3">ASO4wet</strain>
    </source>
</reference>
<accession>A0A7T1T2I6</accession>
<gene>
    <name evidence="2" type="ORF">G4Z16_00885</name>
</gene>
<name>A0A7T1T2I6_9ACTN</name>
<organism evidence="2 3">
    <name type="scientific">Streptomyces bathyalis</name>
    <dbReference type="NCBI Taxonomy" id="2710756"/>
    <lineage>
        <taxon>Bacteria</taxon>
        <taxon>Bacillati</taxon>
        <taxon>Actinomycetota</taxon>
        <taxon>Actinomycetes</taxon>
        <taxon>Kitasatosporales</taxon>
        <taxon>Streptomycetaceae</taxon>
        <taxon>Streptomyces</taxon>
    </lineage>
</organism>
<proteinExistence type="predicted"/>
<evidence type="ECO:0000313" key="2">
    <source>
        <dbReference type="EMBL" id="QPP05182.1"/>
    </source>
</evidence>
<dbReference type="AlphaFoldDB" id="A0A7T1T2I6"/>
<sequence length="226" mass="24010">MAREARARGGLEPFESWYDATGDLITLAYLDDEAATVLAMSGDLDGPGMYVIGHFSDSNEDEAGRTAPPPVPPGVLRPEVSRYDEHVHAPETTLQAFTQDVIEARHSGEVAEALLTATEASGSTRGPLPRLSEFVATCAEFSDALETRQGQQTAARLRMIATQINLLTQDLRTAGNVLDAAGGVLPPHRTPHPRHLPPAPGPTLNTQRPAAGIPATTPAPATTPRR</sequence>
<dbReference type="KEGG" id="sbat:G4Z16_00885"/>
<keyword evidence="3" id="KW-1185">Reference proteome</keyword>
<feature type="compositionally biased region" description="Low complexity" evidence="1">
    <location>
        <begin position="209"/>
        <end position="226"/>
    </location>
</feature>
<feature type="region of interest" description="Disordered" evidence="1">
    <location>
        <begin position="184"/>
        <end position="226"/>
    </location>
</feature>
<protein>
    <submittedName>
        <fullName evidence="2">Uncharacterized protein</fullName>
    </submittedName>
</protein>
<dbReference type="EMBL" id="CP048882">
    <property type="protein sequence ID" value="QPP05182.1"/>
    <property type="molecule type" value="Genomic_DNA"/>
</dbReference>
<evidence type="ECO:0000256" key="1">
    <source>
        <dbReference type="SAM" id="MobiDB-lite"/>
    </source>
</evidence>